<dbReference type="HOGENOM" id="CLU_2515508_0_0_1"/>
<evidence type="ECO:0000313" key="2">
    <source>
        <dbReference type="EnsemblMetazoa" id="SMAR015052-PA"/>
    </source>
</evidence>
<name>T1JMH2_STRMM</name>
<keyword evidence="3" id="KW-1185">Reference proteome</keyword>
<keyword evidence="1" id="KW-0472">Membrane</keyword>
<accession>T1JMH2</accession>
<reference evidence="2" key="2">
    <citation type="submission" date="2015-02" db="UniProtKB">
        <authorList>
            <consortium name="EnsemblMetazoa"/>
        </authorList>
    </citation>
    <scope>IDENTIFICATION</scope>
</reference>
<organism evidence="2 3">
    <name type="scientific">Strigamia maritima</name>
    <name type="common">European centipede</name>
    <name type="synonym">Geophilus maritimus</name>
    <dbReference type="NCBI Taxonomy" id="126957"/>
    <lineage>
        <taxon>Eukaryota</taxon>
        <taxon>Metazoa</taxon>
        <taxon>Ecdysozoa</taxon>
        <taxon>Arthropoda</taxon>
        <taxon>Myriapoda</taxon>
        <taxon>Chilopoda</taxon>
        <taxon>Pleurostigmophora</taxon>
        <taxon>Geophilomorpha</taxon>
        <taxon>Linotaeniidae</taxon>
        <taxon>Strigamia</taxon>
    </lineage>
</organism>
<evidence type="ECO:0000256" key="1">
    <source>
        <dbReference type="SAM" id="Phobius"/>
    </source>
</evidence>
<dbReference type="EnsemblMetazoa" id="SMAR015052-RA">
    <property type="protein sequence ID" value="SMAR015052-PA"/>
    <property type="gene ID" value="SMAR015052"/>
</dbReference>
<feature type="transmembrane region" description="Helical" evidence="1">
    <location>
        <begin position="21"/>
        <end position="45"/>
    </location>
</feature>
<keyword evidence="1" id="KW-0812">Transmembrane</keyword>
<proteinExistence type="predicted"/>
<keyword evidence="1" id="KW-1133">Transmembrane helix</keyword>
<dbReference type="Proteomes" id="UP000014500">
    <property type="component" value="Unassembled WGS sequence"/>
</dbReference>
<evidence type="ECO:0000313" key="3">
    <source>
        <dbReference type="Proteomes" id="UP000014500"/>
    </source>
</evidence>
<dbReference type="EMBL" id="JH431430">
    <property type="status" value="NOT_ANNOTATED_CDS"/>
    <property type="molecule type" value="Genomic_DNA"/>
</dbReference>
<protein>
    <submittedName>
        <fullName evidence="2">Uncharacterized protein</fullName>
    </submittedName>
</protein>
<sequence>MYLSRQCKYNMKNRGFRRRRTYINFLLTTTPQGIIPRISIPYLLISGSFAGLRIYRQNKDVLNYPKPVFSILCNNIQNVIFLRVL</sequence>
<reference evidence="3" key="1">
    <citation type="submission" date="2011-05" db="EMBL/GenBank/DDBJ databases">
        <authorList>
            <person name="Richards S.R."/>
            <person name="Qu J."/>
            <person name="Jiang H."/>
            <person name="Jhangiani S.N."/>
            <person name="Agravi P."/>
            <person name="Goodspeed R."/>
            <person name="Gross S."/>
            <person name="Mandapat C."/>
            <person name="Jackson L."/>
            <person name="Mathew T."/>
            <person name="Pu L."/>
            <person name="Thornton R."/>
            <person name="Saada N."/>
            <person name="Wilczek-Boney K.B."/>
            <person name="Lee S."/>
            <person name="Kovar C."/>
            <person name="Wu Y."/>
            <person name="Scherer S.E."/>
            <person name="Worley K.C."/>
            <person name="Muzny D.M."/>
            <person name="Gibbs R."/>
        </authorList>
    </citation>
    <scope>NUCLEOTIDE SEQUENCE</scope>
    <source>
        <strain evidence="3">Brora</strain>
    </source>
</reference>
<dbReference type="AlphaFoldDB" id="T1JMH2"/>